<feature type="signal peptide" evidence="2">
    <location>
        <begin position="1"/>
        <end position="22"/>
    </location>
</feature>
<evidence type="ECO:0000256" key="2">
    <source>
        <dbReference type="SAM" id="SignalP"/>
    </source>
</evidence>
<feature type="region of interest" description="Disordered" evidence="1">
    <location>
        <begin position="29"/>
        <end position="72"/>
    </location>
</feature>
<dbReference type="PROSITE" id="PS51257">
    <property type="entry name" value="PROKAR_LIPOPROTEIN"/>
    <property type="match status" value="1"/>
</dbReference>
<evidence type="ECO:0000256" key="1">
    <source>
        <dbReference type="SAM" id="MobiDB-lite"/>
    </source>
</evidence>
<gene>
    <name evidence="3" type="ORF">H9Y04_20705</name>
</gene>
<organism evidence="3 4">
    <name type="scientific">Streptomyces polyasparticus</name>
    <dbReference type="NCBI Taxonomy" id="2767826"/>
    <lineage>
        <taxon>Bacteria</taxon>
        <taxon>Bacillati</taxon>
        <taxon>Actinomycetota</taxon>
        <taxon>Actinomycetes</taxon>
        <taxon>Kitasatosporales</taxon>
        <taxon>Streptomycetaceae</taxon>
        <taxon>Streptomyces</taxon>
    </lineage>
</organism>
<sequence length="157" mass="17014">MRRHRLLVAFALPAVLLFVGCADNEPASPGTALGAERTGPAPSTYPADQETLPPRTGDDNAPVQGPERPKAGTWYPHDLFSHCGVESTRFAGKTWILRTVRTDLTSPVPLDEDSGRHNTFNYMAGYIQLQDPGMAVFVSAHLPPLEFVPGTSNRACD</sequence>
<keyword evidence="4" id="KW-1185">Reference proteome</keyword>
<dbReference type="EMBL" id="JACTVJ010000010">
    <property type="protein sequence ID" value="MBC9714974.1"/>
    <property type="molecule type" value="Genomic_DNA"/>
</dbReference>
<accession>A0ABR7SJ38</accession>
<dbReference type="Proteomes" id="UP000642284">
    <property type="component" value="Unassembled WGS sequence"/>
</dbReference>
<proteinExistence type="predicted"/>
<name>A0ABR7SJ38_9ACTN</name>
<evidence type="ECO:0000313" key="3">
    <source>
        <dbReference type="EMBL" id="MBC9714974.1"/>
    </source>
</evidence>
<keyword evidence="2" id="KW-0732">Signal</keyword>
<comment type="caution">
    <text evidence="3">The sequence shown here is derived from an EMBL/GenBank/DDBJ whole genome shotgun (WGS) entry which is preliminary data.</text>
</comment>
<dbReference type="RefSeq" id="WP_187815427.1">
    <property type="nucleotide sequence ID" value="NZ_JACTVJ010000010.1"/>
</dbReference>
<feature type="chain" id="PRO_5047170064" evidence="2">
    <location>
        <begin position="23"/>
        <end position="157"/>
    </location>
</feature>
<protein>
    <submittedName>
        <fullName evidence="3">Uncharacterized protein</fullName>
    </submittedName>
</protein>
<evidence type="ECO:0000313" key="4">
    <source>
        <dbReference type="Proteomes" id="UP000642284"/>
    </source>
</evidence>
<reference evidence="3 4" key="1">
    <citation type="submission" date="2020-08" db="EMBL/GenBank/DDBJ databases">
        <title>Genemic of Streptomyces polyaspartic.</title>
        <authorList>
            <person name="Liu W."/>
        </authorList>
    </citation>
    <scope>NUCLEOTIDE SEQUENCE [LARGE SCALE GENOMIC DNA]</scope>
    <source>
        <strain evidence="3 4">TRM66268-LWL</strain>
    </source>
</reference>